<evidence type="ECO:0000313" key="1">
    <source>
        <dbReference type="EMBL" id="SVB39512.1"/>
    </source>
</evidence>
<accession>A0A382DNA1</accession>
<proteinExistence type="predicted"/>
<sequence>MTINNTCLVIVFTFRRKILKGFIKYPRFTNSSPTNHDRLTSRCDLHLARI</sequence>
<reference evidence="1" key="1">
    <citation type="submission" date="2018-05" db="EMBL/GenBank/DDBJ databases">
        <authorList>
            <person name="Lanie J.A."/>
            <person name="Ng W.-L."/>
            <person name="Kazmierczak K.M."/>
            <person name="Andrzejewski T.M."/>
            <person name="Davidsen T.M."/>
            <person name="Wayne K.J."/>
            <person name="Tettelin H."/>
            <person name="Glass J.I."/>
            <person name="Rusch D."/>
            <person name="Podicherti R."/>
            <person name="Tsui H.-C.T."/>
            <person name="Winkler M.E."/>
        </authorList>
    </citation>
    <scope>NUCLEOTIDE SEQUENCE</scope>
</reference>
<name>A0A382DNA1_9ZZZZ</name>
<protein>
    <submittedName>
        <fullName evidence="1">Uncharacterized protein</fullName>
    </submittedName>
</protein>
<dbReference type="AlphaFoldDB" id="A0A382DNA1"/>
<organism evidence="1">
    <name type="scientific">marine metagenome</name>
    <dbReference type="NCBI Taxonomy" id="408172"/>
    <lineage>
        <taxon>unclassified sequences</taxon>
        <taxon>metagenomes</taxon>
        <taxon>ecological metagenomes</taxon>
    </lineage>
</organism>
<dbReference type="EMBL" id="UINC01040102">
    <property type="protein sequence ID" value="SVB39512.1"/>
    <property type="molecule type" value="Genomic_DNA"/>
</dbReference>
<gene>
    <name evidence="1" type="ORF">METZ01_LOCUS192366</name>
</gene>